<evidence type="ECO:0000313" key="3">
    <source>
        <dbReference type="Proteomes" id="UP000534306"/>
    </source>
</evidence>
<name>A0A7Y4L6C9_9ACTN</name>
<evidence type="ECO:0000313" key="4">
    <source>
        <dbReference type="Proteomes" id="UP000553957"/>
    </source>
</evidence>
<reference evidence="2 3" key="1">
    <citation type="submission" date="2020-05" db="EMBL/GenBank/DDBJ databases">
        <title>Genome sequence of Kribbella sandramycini ATCC 39419.</title>
        <authorList>
            <person name="Maclea K.S."/>
            <person name="Fair J.L."/>
        </authorList>
    </citation>
    <scope>NUCLEOTIDE SEQUENCE [LARGE SCALE GENOMIC DNA]</scope>
    <source>
        <strain evidence="2 3">ATCC 39419</strain>
    </source>
</reference>
<dbReference type="EMBL" id="JACHKF010000001">
    <property type="protein sequence ID" value="MBB6570357.1"/>
    <property type="molecule type" value="Genomic_DNA"/>
</dbReference>
<dbReference type="AlphaFoldDB" id="A0A7Y4L6C9"/>
<accession>A0A7Y4L6C9</accession>
<protein>
    <submittedName>
        <fullName evidence="2">Uncharacterized protein</fullName>
    </submittedName>
</protein>
<reference evidence="1 4" key="2">
    <citation type="submission" date="2020-08" db="EMBL/GenBank/DDBJ databases">
        <title>Sequencing the genomes of 1000 actinobacteria strains.</title>
        <authorList>
            <person name="Klenk H.-P."/>
        </authorList>
    </citation>
    <scope>NUCLEOTIDE SEQUENCE [LARGE SCALE GENOMIC DNA]</scope>
    <source>
        <strain evidence="1 4">DSM 15626</strain>
    </source>
</reference>
<dbReference type="RefSeq" id="WP_171678475.1">
    <property type="nucleotide sequence ID" value="NZ_BAAAGT010000017.1"/>
</dbReference>
<organism evidence="2 3">
    <name type="scientific">Kribbella sandramycini</name>
    <dbReference type="NCBI Taxonomy" id="60450"/>
    <lineage>
        <taxon>Bacteria</taxon>
        <taxon>Bacillati</taxon>
        <taxon>Actinomycetota</taxon>
        <taxon>Actinomycetes</taxon>
        <taxon>Propionibacteriales</taxon>
        <taxon>Kribbellaceae</taxon>
        <taxon>Kribbella</taxon>
    </lineage>
</organism>
<sequence>MAVQQSVRNANEPWDSDEVARLRRFAAGNLPVCVIGLRLGRPEAAIKAKATAAGIKLLPRNRPPYGV</sequence>
<evidence type="ECO:0000313" key="2">
    <source>
        <dbReference type="EMBL" id="NOL45219.1"/>
    </source>
</evidence>
<dbReference type="Proteomes" id="UP000553957">
    <property type="component" value="Unassembled WGS sequence"/>
</dbReference>
<dbReference type="EMBL" id="JABJRC010000011">
    <property type="protein sequence ID" value="NOL45219.1"/>
    <property type="molecule type" value="Genomic_DNA"/>
</dbReference>
<dbReference type="Proteomes" id="UP000534306">
    <property type="component" value="Unassembled WGS sequence"/>
</dbReference>
<keyword evidence="3" id="KW-1185">Reference proteome</keyword>
<proteinExistence type="predicted"/>
<comment type="caution">
    <text evidence="2">The sequence shown here is derived from an EMBL/GenBank/DDBJ whole genome shotgun (WGS) entry which is preliminary data.</text>
</comment>
<gene>
    <name evidence="1" type="ORF">HNR71_005994</name>
    <name evidence="2" type="ORF">HPO96_33725</name>
</gene>
<evidence type="ECO:0000313" key="1">
    <source>
        <dbReference type="EMBL" id="MBB6570357.1"/>
    </source>
</evidence>